<feature type="domain" description="C2H2-type" evidence="6">
    <location>
        <begin position="87"/>
        <end position="116"/>
    </location>
</feature>
<dbReference type="Pfam" id="PF00096">
    <property type="entry name" value="zf-C2H2"/>
    <property type="match status" value="1"/>
</dbReference>
<dbReference type="InterPro" id="IPR036236">
    <property type="entry name" value="Znf_C2H2_sf"/>
</dbReference>
<feature type="domain" description="C2H2-type" evidence="6">
    <location>
        <begin position="7"/>
        <end position="31"/>
    </location>
</feature>
<evidence type="ECO:0000256" key="1">
    <source>
        <dbReference type="ARBA" id="ARBA00022723"/>
    </source>
</evidence>
<accession>A0ABR1R886</accession>
<dbReference type="PANTHER" id="PTHR24409">
    <property type="entry name" value="ZINC FINGER PROTEIN 142"/>
    <property type="match status" value="1"/>
</dbReference>
<dbReference type="PROSITE" id="PS50157">
    <property type="entry name" value="ZINC_FINGER_C2H2_2"/>
    <property type="match status" value="3"/>
</dbReference>
<dbReference type="PROSITE" id="PS00028">
    <property type="entry name" value="ZINC_FINGER_C2H2_1"/>
    <property type="match status" value="3"/>
</dbReference>
<evidence type="ECO:0000313" key="8">
    <source>
        <dbReference type="Proteomes" id="UP001396898"/>
    </source>
</evidence>
<evidence type="ECO:0000256" key="2">
    <source>
        <dbReference type="ARBA" id="ARBA00022737"/>
    </source>
</evidence>
<protein>
    <recommendedName>
        <fullName evidence="6">C2H2-type domain-containing protein</fullName>
    </recommendedName>
</protein>
<keyword evidence="8" id="KW-1185">Reference proteome</keyword>
<keyword evidence="1" id="KW-0479">Metal-binding</keyword>
<evidence type="ECO:0000313" key="7">
    <source>
        <dbReference type="EMBL" id="KAK8001933.1"/>
    </source>
</evidence>
<dbReference type="SUPFAM" id="SSF57667">
    <property type="entry name" value="beta-beta-alpha zinc fingers"/>
    <property type="match status" value="3"/>
</dbReference>
<keyword evidence="4" id="KW-0862">Zinc</keyword>
<name>A0ABR1R886_9PEZI</name>
<evidence type="ECO:0000256" key="4">
    <source>
        <dbReference type="ARBA" id="ARBA00022833"/>
    </source>
</evidence>
<evidence type="ECO:0000256" key="5">
    <source>
        <dbReference type="PROSITE-ProRule" id="PRU00042"/>
    </source>
</evidence>
<dbReference type="Proteomes" id="UP001396898">
    <property type="component" value="Unassembled WGS sequence"/>
</dbReference>
<dbReference type="InterPro" id="IPR013087">
    <property type="entry name" value="Znf_C2H2_type"/>
</dbReference>
<dbReference type="Pfam" id="PF12874">
    <property type="entry name" value="zf-met"/>
    <property type="match status" value="2"/>
</dbReference>
<dbReference type="Gene3D" id="3.30.160.60">
    <property type="entry name" value="Classic Zinc Finger"/>
    <property type="match status" value="3"/>
</dbReference>
<feature type="domain" description="C2H2-type" evidence="6">
    <location>
        <begin position="63"/>
        <end position="86"/>
    </location>
</feature>
<reference evidence="7 8" key="1">
    <citation type="submission" date="2023-01" db="EMBL/GenBank/DDBJ databases">
        <title>Analysis of 21 Apiospora genomes using comparative genomics revels a genus with tremendous synthesis potential of carbohydrate active enzymes and secondary metabolites.</title>
        <authorList>
            <person name="Sorensen T."/>
        </authorList>
    </citation>
    <scope>NUCLEOTIDE SEQUENCE [LARGE SCALE GENOMIC DNA]</scope>
    <source>
        <strain evidence="7 8">CBS 20057</strain>
    </source>
</reference>
<dbReference type="EMBL" id="JAQQWI010000018">
    <property type="protein sequence ID" value="KAK8001933.1"/>
    <property type="molecule type" value="Genomic_DNA"/>
</dbReference>
<organism evidence="7 8">
    <name type="scientific">Apiospora marii</name>
    <dbReference type="NCBI Taxonomy" id="335849"/>
    <lineage>
        <taxon>Eukaryota</taxon>
        <taxon>Fungi</taxon>
        <taxon>Dikarya</taxon>
        <taxon>Ascomycota</taxon>
        <taxon>Pezizomycotina</taxon>
        <taxon>Sordariomycetes</taxon>
        <taxon>Xylariomycetidae</taxon>
        <taxon>Amphisphaeriales</taxon>
        <taxon>Apiosporaceae</taxon>
        <taxon>Apiospora</taxon>
    </lineage>
</organism>
<dbReference type="PANTHER" id="PTHR24409:SF356">
    <property type="entry name" value="C2H2 FINGER DOMAIN TRANSCRIPTION FACTOR (EUROFUNG)"/>
    <property type="match status" value="1"/>
</dbReference>
<gene>
    <name evidence="7" type="ORF">PG991_014155</name>
</gene>
<keyword evidence="2" id="KW-0677">Repeat</keyword>
<comment type="caution">
    <text evidence="7">The sequence shown here is derived from an EMBL/GenBank/DDBJ whole genome shotgun (WGS) entry which is preliminary data.</text>
</comment>
<sequence length="283" mass="32241">MGLFNDYQCGTCGKSFTTWEARDNHVDSTGHQWPAFDCDTCSRCFGSETACFQHMDAMNHFEFVCCRCGDTWPDEEQLTQHQYDAHNYCEECNREFMNYNNLMQHLRSRVHQGQNIQCPFCKNCWATAAGLTHHLESGSCPSATGANRDTLYQFVRSKDTGGVFTKNLIGYHGSSKYEANDQSYNPYRGGYECYLCRRLFSSLHGLNQHLNSPIRKSLPILLAAEHDQQALYHCPNRGSCGKEFKSLAAIINHLESESCGFTRFEKVQRGIQNVVSGDKLIKF</sequence>
<evidence type="ECO:0000256" key="3">
    <source>
        <dbReference type="ARBA" id="ARBA00022771"/>
    </source>
</evidence>
<evidence type="ECO:0000259" key="6">
    <source>
        <dbReference type="PROSITE" id="PS50157"/>
    </source>
</evidence>
<proteinExistence type="predicted"/>
<dbReference type="SMART" id="SM00355">
    <property type="entry name" value="ZnF_C2H2"/>
    <property type="match status" value="6"/>
</dbReference>
<keyword evidence="3 5" id="KW-0863">Zinc-finger</keyword>